<comment type="caution">
    <text evidence="10">The sequence shown here is derived from an EMBL/GenBank/DDBJ whole genome shotgun (WGS) entry which is preliminary data.</text>
</comment>
<keyword evidence="11" id="KW-1185">Reference proteome</keyword>
<evidence type="ECO:0000313" key="11">
    <source>
        <dbReference type="Proteomes" id="UP001359485"/>
    </source>
</evidence>
<evidence type="ECO:0000256" key="7">
    <source>
        <dbReference type="ARBA" id="ARBA00039966"/>
    </source>
</evidence>
<name>A0ABR1B418_POLSC</name>
<comment type="subcellular location">
    <subcellularLocation>
        <location evidence="1">Cytoplasm</location>
        <location evidence="1">Cytoskeleton</location>
    </subcellularLocation>
</comment>
<evidence type="ECO:0000256" key="2">
    <source>
        <dbReference type="ARBA" id="ARBA00011375"/>
    </source>
</evidence>
<sequence length="373" mass="42284">MSTGDGFSSKKTLLTVGAGVLIGAAGLLTYYAHNERRKTKNSQQKPVSDLTLRDFLSLRKSSAYENSITGSSETLTSRRTYKSCYSSCKSEYDTASEMYSIENTEADDSEYYDLSSDDEDLALSLNEENSVNERENVNQLFDQVDLLMKGNDGERLKALHLLKKKEFDLTENPEFLWRFAKAHQIQASISSNPVIKKQFVYEGLEYASKAVALDSTNSDAHKWFAILTGMQTDFLPIKEKIQTANVFQEHLLLALKNKESDYSLHYLLARFKYEIANTSWWERKMAAALLGELPSFTYSDAIKDLQRSEELSPTPTKQCRLLLAKCYVGEGKYETAIEHLDSAKGLPVTTKEDEVSDQEIDCLIVKYQGYRKL</sequence>
<evidence type="ECO:0000256" key="6">
    <source>
        <dbReference type="ARBA" id="ARBA00023212"/>
    </source>
</evidence>
<dbReference type="PANTHER" id="PTHR16056:SF16">
    <property type="entry name" value="REGULATOR OF MICROTUBULE DYNAMICS PROTEIN 1"/>
    <property type="match status" value="1"/>
</dbReference>
<evidence type="ECO:0000313" key="10">
    <source>
        <dbReference type="EMBL" id="KAK6633627.1"/>
    </source>
</evidence>
<dbReference type="Proteomes" id="UP001359485">
    <property type="component" value="Unassembled WGS sequence"/>
</dbReference>
<dbReference type="SUPFAM" id="SSF48452">
    <property type="entry name" value="TPR-like"/>
    <property type="match status" value="1"/>
</dbReference>
<accession>A0ABR1B418</accession>
<proteinExistence type="predicted"/>
<keyword evidence="6" id="KW-0206">Cytoskeleton</keyword>
<keyword evidence="5" id="KW-0802">TPR repeat</keyword>
<dbReference type="PANTHER" id="PTHR16056">
    <property type="entry name" value="REGULATOR OF MICROTUBULE DYNAMICS PROTEIN"/>
    <property type="match status" value="1"/>
</dbReference>
<evidence type="ECO:0000256" key="4">
    <source>
        <dbReference type="ARBA" id="ARBA00022737"/>
    </source>
</evidence>
<keyword evidence="9" id="KW-0812">Transmembrane</keyword>
<dbReference type="Gene3D" id="1.25.40.10">
    <property type="entry name" value="Tetratricopeptide repeat domain"/>
    <property type="match status" value="1"/>
</dbReference>
<keyword evidence="3" id="KW-0963">Cytoplasm</keyword>
<organism evidence="10 11">
    <name type="scientific">Polyplax serrata</name>
    <name type="common">Common mouse louse</name>
    <dbReference type="NCBI Taxonomy" id="468196"/>
    <lineage>
        <taxon>Eukaryota</taxon>
        <taxon>Metazoa</taxon>
        <taxon>Ecdysozoa</taxon>
        <taxon>Arthropoda</taxon>
        <taxon>Hexapoda</taxon>
        <taxon>Insecta</taxon>
        <taxon>Pterygota</taxon>
        <taxon>Neoptera</taxon>
        <taxon>Paraneoptera</taxon>
        <taxon>Psocodea</taxon>
        <taxon>Troctomorpha</taxon>
        <taxon>Phthiraptera</taxon>
        <taxon>Anoplura</taxon>
        <taxon>Polyplacidae</taxon>
        <taxon>Polyplax</taxon>
    </lineage>
</organism>
<keyword evidence="9" id="KW-0472">Membrane</keyword>
<evidence type="ECO:0000256" key="8">
    <source>
        <dbReference type="ARBA" id="ARBA00041958"/>
    </source>
</evidence>
<evidence type="ECO:0000256" key="5">
    <source>
        <dbReference type="ARBA" id="ARBA00022803"/>
    </source>
</evidence>
<dbReference type="Pfam" id="PF21033">
    <property type="entry name" value="RMD1-3"/>
    <property type="match status" value="1"/>
</dbReference>
<feature type="transmembrane region" description="Helical" evidence="9">
    <location>
        <begin position="12"/>
        <end position="32"/>
    </location>
</feature>
<dbReference type="InterPro" id="IPR011990">
    <property type="entry name" value="TPR-like_helical_dom_sf"/>
</dbReference>
<dbReference type="InterPro" id="IPR049039">
    <property type="entry name" value="RMD1-3_a_helical_rpt"/>
</dbReference>
<evidence type="ECO:0000256" key="3">
    <source>
        <dbReference type="ARBA" id="ARBA00022490"/>
    </source>
</evidence>
<comment type="subunit">
    <text evidence="2">Interacts with microtubules.</text>
</comment>
<reference evidence="10 11" key="1">
    <citation type="submission" date="2023-09" db="EMBL/GenBank/DDBJ databases">
        <title>Genomes of two closely related lineages of the louse Polyplax serrata with different host specificities.</title>
        <authorList>
            <person name="Martinu J."/>
            <person name="Tarabai H."/>
            <person name="Stefka J."/>
            <person name="Hypsa V."/>
        </authorList>
    </citation>
    <scope>NUCLEOTIDE SEQUENCE [LARGE SCALE GENOMIC DNA]</scope>
    <source>
        <strain evidence="10">98ZLc_SE</strain>
    </source>
</reference>
<evidence type="ECO:0000256" key="9">
    <source>
        <dbReference type="SAM" id="Phobius"/>
    </source>
</evidence>
<keyword evidence="4" id="KW-0677">Repeat</keyword>
<evidence type="ECO:0000256" key="1">
    <source>
        <dbReference type="ARBA" id="ARBA00004245"/>
    </source>
</evidence>
<protein>
    <recommendedName>
        <fullName evidence="7">Regulator of microtubule dynamics protein 1</fullName>
    </recommendedName>
    <alternativeName>
        <fullName evidence="8">Protein FAM82B</fullName>
    </alternativeName>
</protein>
<dbReference type="EMBL" id="JAWJWF010000004">
    <property type="protein sequence ID" value="KAK6633627.1"/>
    <property type="molecule type" value="Genomic_DNA"/>
</dbReference>
<keyword evidence="9" id="KW-1133">Transmembrane helix</keyword>
<gene>
    <name evidence="10" type="ORF">RUM44_004234</name>
</gene>